<keyword evidence="2" id="KW-1185">Reference proteome</keyword>
<sequence>MTALRSKKKAETDAFCTIVFGPVMNMIAQHCTNSRGDSEAVRKRLDWDVHAQFLIVEGIDLLTM</sequence>
<gene>
    <name evidence="1" type="ORF">GN244_ATG08578</name>
</gene>
<proteinExistence type="predicted"/>
<comment type="caution">
    <text evidence="1">The sequence shown here is derived from an EMBL/GenBank/DDBJ whole genome shotgun (WGS) entry which is preliminary data.</text>
</comment>
<organism evidence="1 2">
    <name type="scientific">Phytophthora infestans</name>
    <name type="common">Potato late blight agent</name>
    <name type="synonym">Botrytis infestans</name>
    <dbReference type="NCBI Taxonomy" id="4787"/>
    <lineage>
        <taxon>Eukaryota</taxon>
        <taxon>Sar</taxon>
        <taxon>Stramenopiles</taxon>
        <taxon>Oomycota</taxon>
        <taxon>Peronosporomycetes</taxon>
        <taxon>Peronosporales</taxon>
        <taxon>Peronosporaceae</taxon>
        <taxon>Phytophthora</taxon>
    </lineage>
</organism>
<dbReference type="Proteomes" id="UP000602510">
    <property type="component" value="Unassembled WGS sequence"/>
</dbReference>
<evidence type="ECO:0000313" key="1">
    <source>
        <dbReference type="EMBL" id="KAF4039283.1"/>
    </source>
</evidence>
<reference evidence="1" key="1">
    <citation type="submission" date="2020-04" db="EMBL/GenBank/DDBJ databases">
        <title>Hybrid Assembly of Korean Phytophthora infestans isolates.</title>
        <authorList>
            <person name="Prokchorchik M."/>
            <person name="Lee Y."/>
            <person name="Seo J."/>
            <person name="Cho J.-H."/>
            <person name="Park Y.-E."/>
            <person name="Jang D.-C."/>
            <person name="Im J.-S."/>
            <person name="Choi J.-G."/>
            <person name="Park H.-J."/>
            <person name="Lee G.-B."/>
            <person name="Lee Y.-G."/>
            <person name="Hong S.-Y."/>
            <person name="Cho K."/>
            <person name="Sohn K.H."/>
        </authorList>
    </citation>
    <scope>NUCLEOTIDE SEQUENCE</scope>
    <source>
        <strain evidence="1">KR_1_A1</strain>
    </source>
</reference>
<name>A0A833SV80_PHYIN</name>
<dbReference type="AlphaFoldDB" id="A0A833SV80"/>
<dbReference type="EMBL" id="WSZM01000178">
    <property type="protein sequence ID" value="KAF4039283.1"/>
    <property type="molecule type" value="Genomic_DNA"/>
</dbReference>
<evidence type="ECO:0000313" key="2">
    <source>
        <dbReference type="Proteomes" id="UP000602510"/>
    </source>
</evidence>
<protein>
    <submittedName>
        <fullName evidence="1">Uncharacterized protein</fullName>
    </submittedName>
</protein>
<accession>A0A833SV80</accession>